<dbReference type="AlphaFoldDB" id="A0A381L787"/>
<feature type="domain" description="MHD" evidence="4">
    <location>
        <begin position="614"/>
        <end position="883"/>
    </location>
</feature>
<feature type="compositionally biased region" description="Polar residues" evidence="3">
    <location>
        <begin position="357"/>
        <end position="369"/>
    </location>
</feature>
<evidence type="ECO:0000256" key="2">
    <source>
        <dbReference type="SAM" id="Coils"/>
    </source>
</evidence>
<feature type="compositionally biased region" description="Low complexity" evidence="3">
    <location>
        <begin position="248"/>
        <end position="257"/>
    </location>
</feature>
<feature type="compositionally biased region" description="Polar residues" evidence="3">
    <location>
        <begin position="302"/>
        <end position="315"/>
    </location>
</feature>
<protein>
    <submittedName>
        <fullName evidence="5">Bgt-3172</fullName>
    </submittedName>
</protein>
<dbReference type="Pfam" id="PF00611">
    <property type="entry name" value="FCH"/>
    <property type="match status" value="1"/>
</dbReference>
<feature type="compositionally biased region" description="Polar residues" evidence="3">
    <location>
        <begin position="517"/>
        <end position="533"/>
    </location>
</feature>
<dbReference type="Pfam" id="PF10291">
    <property type="entry name" value="muHD"/>
    <property type="match status" value="1"/>
</dbReference>
<feature type="region of interest" description="Disordered" evidence="3">
    <location>
        <begin position="506"/>
        <end position="563"/>
    </location>
</feature>
<dbReference type="OrthoDB" id="331602at2759"/>
<dbReference type="GO" id="GO:0030139">
    <property type="term" value="C:endocytic vesicle"/>
    <property type="evidence" value="ECO:0007669"/>
    <property type="project" value="TreeGrafter"/>
</dbReference>
<evidence type="ECO:0000259" key="4">
    <source>
        <dbReference type="PROSITE" id="PS51072"/>
    </source>
</evidence>
<sequence length="896" mass="98700">MEALTRQEYPAMLDRLHPGTAVIKLNERVKKIGKVNTEISDWLQERRKVESIYAAGLRKLARRPLQDVGNDMGVFDSPWRQIMAATDDIARFHSDFAECIEKDIEQPLRNFTTTNSEMSGITTMQGNILSLSKELEEAQDKIEKLNRRGAKVNVHKADLASNRLQAAIQQWEAQAPFVFETLQALDERRLNHLRDLLTQYQTHEADINERIRKSVESTLKFLLDVDTEIEIKNWSQAGASGKFLLKSNSSGGANSSAVPPQTASSFHGDNHSENSLPNKGESGEKKKLQRIGTIFTRRRQSVHSVFRSSSPVSKNGFQSFGRVSSSRGGRSIPSPRASSTHLRETDGRLCSLPESPPSASLTHENNGNTLHAIDLPQRKSSLPAPSGMGHNESTEVPEPDPTNGLSSSQTAEIQVDDEGFTIPPPQNDPISQAEQEIAQSEQPQFKLNIRKDPILEQDSDAEAALSNVTNTLRSAQISTPNRKSGTFRGRRDIRNTVLLSTGESLGITPEYPERTSFESTPSLPATLPLTSIATTPPKPVSSGSVSSEPISTVPNPPDSSSLATSPLNTLNQTIALSNLSLGEQSAIAGSDSISIRSGHSWTNKTSLQHPEIQSSGLNCSIIETLAISFDGEEIQTKFMTGEISLIYNPVTEVDSAISPTHEKIRITNYSRIKAIKSNRMVVDPVFHENSDQFTVNLLSITSKAAVAFSYQVNTSEPEMAPAPLLIKRTWKNQGDKLGLIIEYSLNPEFSSTPISFTNLILIARYTASRAIYCQLKPSGTHVRESCLAYWRLGDVILDGTWLKAVARFTGTEGSAPEPDQIEAKWEINGMKNLITSGINIQKFESMTNTDYKDTEDENPFSDDDLTSSDKITKPLSGGWKEIETVKRLISGKYSLK</sequence>
<reference evidence="5" key="1">
    <citation type="submission" date="2018-07" db="EMBL/GenBank/DDBJ databases">
        <authorList>
            <person name="Quirk P.G."/>
            <person name="Krulwich T.A."/>
        </authorList>
    </citation>
    <scope>NUCLEOTIDE SEQUENCE</scope>
    <source>
        <strain evidence="5">96224</strain>
    </source>
</reference>
<accession>A0A381L787</accession>
<feature type="compositionally biased region" description="Low complexity" evidence="3">
    <location>
        <begin position="316"/>
        <end position="339"/>
    </location>
</feature>
<dbReference type="PANTHER" id="PTHR23065:SF54">
    <property type="entry name" value="SUPPRESSOR OF YEAST PROFILIN DELETION"/>
    <property type="match status" value="1"/>
</dbReference>
<dbReference type="PANTHER" id="PTHR23065">
    <property type="entry name" value="PROLINE-SERINE-THREONINE PHOSPHATASE INTERACTING PROTEIN 1"/>
    <property type="match status" value="1"/>
</dbReference>
<dbReference type="InterPro" id="IPR018808">
    <property type="entry name" value="Muniscin_C"/>
</dbReference>
<keyword evidence="1" id="KW-0254">Endocytosis</keyword>
<dbReference type="GO" id="GO:0032185">
    <property type="term" value="P:septin cytoskeleton organization"/>
    <property type="evidence" value="ECO:0007669"/>
    <property type="project" value="TreeGrafter"/>
</dbReference>
<dbReference type="GO" id="GO:0032153">
    <property type="term" value="C:cell division site"/>
    <property type="evidence" value="ECO:0007669"/>
    <property type="project" value="TreeGrafter"/>
</dbReference>
<dbReference type="GO" id="GO:0006897">
    <property type="term" value="P:endocytosis"/>
    <property type="evidence" value="ECO:0007669"/>
    <property type="project" value="UniProtKB-KW"/>
</dbReference>
<organism evidence="5">
    <name type="scientific">Blumeria graminis f. sp. tritici 96224</name>
    <dbReference type="NCBI Taxonomy" id="1268274"/>
    <lineage>
        <taxon>Eukaryota</taxon>
        <taxon>Fungi</taxon>
        <taxon>Dikarya</taxon>
        <taxon>Ascomycota</taxon>
        <taxon>Pezizomycotina</taxon>
        <taxon>Leotiomycetes</taxon>
        <taxon>Erysiphales</taxon>
        <taxon>Erysiphaceae</taxon>
        <taxon>Blumeria</taxon>
    </lineage>
</organism>
<dbReference type="InterPro" id="IPR028565">
    <property type="entry name" value="MHD"/>
</dbReference>
<evidence type="ECO:0000256" key="3">
    <source>
        <dbReference type="SAM" id="MobiDB-lite"/>
    </source>
</evidence>
<keyword evidence="2" id="KW-0175">Coiled coil</keyword>
<dbReference type="GO" id="GO:0005886">
    <property type="term" value="C:plasma membrane"/>
    <property type="evidence" value="ECO:0007669"/>
    <property type="project" value="TreeGrafter"/>
</dbReference>
<dbReference type="FunFam" id="1.20.1270.60:FF:000102">
    <property type="entry name" value="WGS project CABT00000000 data, contig 2.23"/>
    <property type="match status" value="1"/>
</dbReference>
<gene>
    <name evidence="5" type="ORF">BGT96224V2_LOCUS2901</name>
</gene>
<dbReference type="PROSITE" id="PS51072">
    <property type="entry name" value="MHD"/>
    <property type="match status" value="1"/>
</dbReference>
<dbReference type="InterPro" id="IPR027267">
    <property type="entry name" value="AH/BAR_dom_sf"/>
</dbReference>
<dbReference type="Gene3D" id="1.20.1270.60">
    <property type="entry name" value="Arfaptin homology (AH) domain/BAR domain"/>
    <property type="match status" value="1"/>
</dbReference>
<feature type="compositionally biased region" description="Low complexity" evidence="3">
    <location>
        <begin position="540"/>
        <end position="553"/>
    </location>
</feature>
<evidence type="ECO:0000256" key="1">
    <source>
        <dbReference type="ARBA" id="ARBA00022583"/>
    </source>
</evidence>
<feature type="compositionally biased region" description="Polar residues" evidence="3">
    <location>
        <begin position="258"/>
        <end position="277"/>
    </location>
</feature>
<dbReference type="EMBL" id="UIGY01000057">
    <property type="protein sequence ID" value="SUZ09753.1"/>
    <property type="molecule type" value="Genomic_DNA"/>
</dbReference>
<proteinExistence type="predicted"/>
<feature type="region of interest" description="Disordered" evidence="3">
    <location>
        <begin position="299"/>
        <end position="411"/>
    </location>
</feature>
<name>A0A381L787_BLUGR</name>
<dbReference type="CDD" id="cd07650">
    <property type="entry name" value="F-BAR_Syp1p_like"/>
    <property type="match status" value="1"/>
</dbReference>
<evidence type="ECO:0000313" key="5">
    <source>
        <dbReference type="EMBL" id="SUZ09753.1"/>
    </source>
</evidence>
<feature type="coiled-coil region" evidence="2">
    <location>
        <begin position="121"/>
        <end position="155"/>
    </location>
</feature>
<dbReference type="InterPro" id="IPR001060">
    <property type="entry name" value="FCH_dom"/>
</dbReference>
<dbReference type="SUPFAM" id="SSF103657">
    <property type="entry name" value="BAR/IMD domain-like"/>
    <property type="match status" value="1"/>
</dbReference>
<feature type="region of interest" description="Disordered" evidence="3">
    <location>
        <begin position="248"/>
        <end position="287"/>
    </location>
</feature>